<proteinExistence type="predicted"/>
<dbReference type="GO" id="GO:0008610">
    <property type="term" value="P:lipid biosynthetic process"/>
    <property type="evidence" value="ECO:0007669"/>
    <property type="project" value="InterPro"/>
</dbReference>
<evidence type="ECO:0000256" key="5">
    <source>
        <dbReference type="SAM" id="Phobius"/>
    </source>
</evidence>
<evidence type="ECO:0000313" key="7">
    <source>
        <dbReference type="EMBL" id="CDZ89528.1"/>
    </source>
</evidence>
<evidence type="ECO:0000256" key="2">
    <source>
        <dbReference type="ARBA" id="ARBA00022692"/>
    </source>
</evidence>
<dbReference type="OrthoDB" id="9770329at2"/>
<accession>A0A098BLD1</accession>
<feature type="transmembrane region" description="Helical" evidence="5">
    <location>
        <begin position="89"/>
        <end position="109"/>
    </location>
</feature>
<evidence type="ECO:0000256" key="3">
    <source>
        <dbReference type="ARBA" id="ARBA00022989"/>
    </source>
</evidence>
<gene>
    <name evidence="7" type="ORF">RHRU231_480075</name>
</gene>
<dbReference type="Proteomes" id="UP000042997">
    <property type="component" value="Unassembled WGS sequence"/>
</dbReference>
<feature type="transmembrane region" description="Helical" evidence="5">
    <location>
        <begin position="20"/>
        <end position="42"/>
    </location>
</feature>
<dbReference type="GO" id="GO:0005506">
    <property type="term" value="F:iron ion binding"/>
    <property type="evidence" value="ECO:0007669"/>
    <property type="project" value="InterPro"/>
</dbReference>
<dbReference type="InterPro" id="IPR050307">
    <property type="entry name" value="Sterol_Desaturase_Related"/>
</dbReference>
<dbReference type="AlphaFoldDB" id="A0A098BLD1"/>
<feature type="transmembrane region" description="Helical" evidence="5">
    <location>
        <begin position="179"/>
        <end position="209"/>
    </location>
</feature>
<dbReference type="Pfam" id="PF04116">
    <property type="entry name" value="FA_hydroxylase"/>
    <property type="match status" value="1"/>
</dbReference>
<evidence type="ECO:0000256" key="1">
    <source>
        <dbReference type="ARBA" id="ARBA00004370"/>
    </source>
</evidence>
<keyword evidence="4 5" id="KW-0472">Membrane</keyword>
<dbReference type="InterPro" id="IPR006694">
    <property type="entry name" value="Fatty_acid_hydroxylase"/>
</dbReference>
<dbReference type="GO" id="GO:0016491">
    <property type="term" value="F:oxidoreductase activity"/>
    <property type="evidence" value="ECO:0007669"/>
    <property type="project" value="InterPro"/>
</dbReference>
<name>A0A098BLD1_9NOCA</name>
<keyword evidence="2 5" id="KW-0812">Transmembrane</keyword>
<evidence type="ECO:0000259" key="6">
    <source>
        <dbReference type="Pfam" id="PF04116"/>
    </source>
</evidence>
<feature type="transmembrane region" description="Helical" evidence="5">
    <location>
        <begin position="121"/>
        <end position="142"/>
    </location>
</feature>
<dbReference type="GO" id="GO:0016020">
    <property type="term" value="C:membrane"/>
    <property type="evidence" value="ECO:0007669"/>
    <property type="project" value="UniProtKB-SubCell"/>
</dbReference>
<reference evidence="7 8" key="1">
    <citation type="journal article" date="2014" name="Genome Announc.">
        <title>Draft Genome Sequence of Propane- and Butane-Oxidizing Actinobacterium Rhodococcus ruber IEGM 231.</title>
        <authorList>
            <person name="Ivshina I.B."/>
            <person name="Kuyukina M.S."/>
            <person name="Krivoruchko A.V."/>
            <person name="Barbe V."/>
            <person name="Fischer C."/>
        </authorList>
    </citation>
    <scope>NUCLEOTIDE SEQUENCE [LARGE SCALE GENOMIC DNA]</scope>
</reference>
<dbReference type="PANTHER" id="PTHR11863">
    <property type="entry name" value="STEROL DESATURASE"/>
    <property type="match status" value="1"/>
</dbReference>
<feature type="domain" description="Fatty acid hydroxylase" evidence="6">
    <location>
        <begin position="125"/>
        <end position="259"/>
    </location>
</feature>
<organism evidence="7 8">
    <name type="scientific">Rhodococcus ruber</name>
    <dbReference type="NCBI Taxonomy" id="1830"/>
    <lineage>
        <taxon>Bacteria</taxon>
        <taxon>Bacillati</taxon>
        <taxon>Actinomycetota</taxon>
        <taxon>Actinomycetes</taxon>
        <taxon>Mycobacteriales</taxon>
        <taxon>Nocardiaceae</taxon>
        <taxon>Rhodococcus</taxon>
    </lineage>
</organism>
<keyword evidence="3 5" id="KW-1133">Transmembrane helix</keyword>
<dbReference type="EMBL" id="CCSD01000059">
    <property type="protein sequence ID" value="CDZ89528.1"/>
    <property type="molecule type" value="Genomic_DNA"/>
</dbReference>
<sequence length="319" mass="34611">MGTTRLEGMHTTTLTPVQQFARYGYVPFMLLGLNGVAVALAAAGAPKYWLLLVLAVAVVASFLVERVIPYEAAWNHDQGDSVRDRIHAAVNETLILVSVAAIPLLAAIVPAPGIWPRSWPFLLQVIVAILVADLGITIVHLASHKIGALWRFHAVHHSVTRFYGLNGLMKHPLHQTIEMAAGVAPLILIGLPVDVASALALAVAIQLLLQHSNADYRVGPAKYLLALNEGHRFHHLKWAGIGDVNFGLFTLIWDHLLRTFSYDPNRRFASEHLGMAAKPNFPKGYVDQLVYPFMASGGCDTAPPARARLESEAVAGSAD</sequence>
<comment type="subcellular location">
    <subcellularLocation>
        <location evidence="1">Membrane</location>
    </subcellularLocation>
</comment>
<evidence type="ECO:0000313" key="8">
    <source>
        <dbReference type="Proteomes" id="UP000042997"/>
    </source>
</evidence>
<feature type="transmembrane region" description="Helical" evidence="5">
    <location>
        <begin position="48"/>
        <end position="68"/>
    </location>
</feature>
<evidence type="ECO:0000256" key="4">
    <source>
        <dbReference type="ARBA" id="ARBA00023136"/>
    </source>
</evidence>
<protein>
    <recommendedName>
        <fullName evidence="6">Fatty acid hydroxylase domain-containing protein</fullName>
    </recommendedName>
</protein>